<evidence type="ECO:0000313" key="2">
    <source>
        <dbReference type="EMBL" id="THU64857.1"/>
    </source>
</evidence>
<dbReference type="Proteomes" id="UP000317650">
    <property type="component" value="Chromosome 1"/>
</dbReference>
<organism evidence="2 3">
    <name type="scientific">Musa balbisiana</name>
    <name type="common">Banana</name>
    <dbReference type="NCBI Taxonomy" id="52838"/>
    <lineage>
        <taxon>Eukaryota</taxon>
        <taxon>Viridiplantae</taxon>
        <taxon>Streptophyta</taxon>
        <taxon>Embryophyta</taxon>
        <taxon>Tracheophyta</taxon>
        <taxon>Spermatophyta</taxon>
        <taxon>Magnoliopsida</taxon>
        <taxon>Liliopsida</taxon>
        <taxon>Zingiberales</taxon>
        <taxon>Musaceae</taxon>
        <taxon>Musa</taxon>
    </lineage>
</organism>
<gene>
    <name evidence="2" type="ORF">C4D60_Mb01t30890</name>
</gene>
<name>A0A4S8JRZ3_MUSBA</name>
<accession>A0A4S8JRZ3</accession>
<reference evidence="2 3" key="1">
    <citation type="journal article" date="2019" name="Nat. Plants">
        <title>Genome sequencing of Musa balbisiana reveals subgenome evolution and function divergence in polyploid bananas.</title>
        <authorList>
            <person name="Yao X."/>
        </authorList>
    </citation>
    <scope>NUCLEOTIDE SEQUENCE [LARGE SCALE GENOMIC DNA]</scope>
    <source>
        <strain evidence="3">cv. DH-PKW</strain>
        <tissue evidence="2">Leaves</tissue>
    </source>
</reference>
<feature type="compositionally biased region" description="Basic and acidic residues" evidence="1">
    <location>
        <begin position="267"/>
        <end position="289"/>
    </location>
</feature>
<keyword evidence="3" id="KW-1185">Reference proteome</keyword>
<dbReference type="PANTHER" id="PTHR34567">
    <property type="entry name" value="FK506-BINDING-LIKE PROTEIN"/>
    <property type="match status" value="1"/>
</dbReference>
<dbReference type="EMBL" id="PYDT01000004">
    <property type="protein sequence ID" value="THU64857.1"/>
    <property type="molecule type" value="Genomic_DNA"/>
</dbReference>
<dbReference type="AlphaFoldDB" id="A0A4S8JRZ3"/>
<sequence length="337" mass="39200">MMEWRGRRRQQQEEERGWWGPTNRHSGKKYGRQPPSPAGLWCQTVPQWEKKFCTDVCLIPWRKLCETKRVMSMYENVVQWNDSAGEEAFKDAKARFWAEINGLPCDIPLPDPDMYIDVVNQEAFVNPQLVEDLYKQPPTLDDGERDASCGWDSFIFAYRPVPASGWGDEDPVPNGWLGASCPAPTRCGHSEDPVPTNNITTEPHSAMSYNNALVGNLSYLATKDTGVYKNFNSRNVHENPLNKDISENAWNPYELEKQFVHDKSWEDVRDTSRGNGRDTSWDRREHRNTESIGRFSRKRNVGRFSLRHACPKDQVEDHQTNSWRNCRGRKRNEYRHH</sequence>
<protein>
    <submittedName>
        <fullName evidence="2">Uncharacterized protein</fullName>
    </submittedName>
</protein>
<proteinExistence type="predicted"/>
<dbReference type="STRING" id="52838.A0A4S8JRZ3"/>
<evidence type="ECO:0000256" key="1">
    <source>
        <dbReference type="SAM" id="MobiDB-lite"/>
    </source>
</evidence>
<comment type="caution">
    <text evidence="2">The sequence shown here is derived from an EMBL/GenBank/DDBJ whole genome shotgun (WGS) entry which is preliminary data.</text>
</comment>
<evidence type="ECO:0000313" key="3">
    <source>
        <dbReference type="Proteomes" id="UP000317650"/>
    </source>
</evidence>
<dbReference type="PANTHER" id="PTHR34567:SF3">
    <property type="entry name" value="FK506-BINDING-LIKE PROTEIN"/>
    <property type="match status" value="1"/>
</dbReference>
<feature type="region of interest" description="Disordered" evidence="1">
    <location>
        <begin position="267"/>
        <end position="294"/>
    </location>
</feature>
<feature type="region of interest" description="Disordered" evidence="1">
    <location>
        <begin position="1"/>
        <end position="36"/>
    </location>
</feature>